<dbReference type="EMBL" id="LQCI01000034">
    <property type="protein sequence ID" value="KZB81374.1"/>
    <property type="molecule type" value="Genomic_DNA"/>
</dbReference>
<comment type="caution">
    <text evidence="1">The sequence shown here is derived from an EMBL/GenBank/DDBJ whole genome shotgun (WGS) entry which is preliminary data.</text>
</comment>
<sequence>MALAFVRLRPGIVGETKRTTHLVEVVAETGKLMFLPGFGYPTLCTLYLQPNSFDILDGVQGMPCDRCLLKSPSPEPPPALVLDEAS</sequence>
<name>A0A154M9P1_9PSEU</name>
<dbReference type="EMBL" id="LOBU02000021">
    <property type="protein sequence ID" value="OKA04638.1"/>
    <property type="molecule type" value="Genomic_DNA"/>
</dbReference>
<gene>
    <name evidence="2" type="ORF">ATP06_0229985</name>
    <name evidence="1" type="ORF">AVL48_04970</name>
</gene>
<accession>A0A154M9P1</accession>
<proteinExistence type="predicted"/>
<reference evidence="1 3" key="1">
    <citation type="submission" date="2015-12" db="EMBL/GenBank/DDBJ databases">
        <title>Amycolatopsis regifaucium genome sequencing and assembly.</title>
        <authorList>
            <person name="Mayilraj S."/>
        </authorList>
    </citation>
    <scope>NUCLEOTIDE SEQUENCE [LARGE SCALE GENOMIC DNA]</scope>
    <source>
        <strain evidence="1 3">GY080</strain>
    </source>
</reference>
<reference evidence="2 4" key="2">
    <citation type="submission" date="2016-11" db="EMBL/GenBank/DDBJ databases">
        <title>Genome sequencing of Amycolatopsis regifaucium.</title>
        <authorList>
            <person name="Mayilraj S."/>
            <person name="Kaur N."/>
        </authorList>
    </citation>
    <scope>NUCLEOTIDE SEQUENCE [LARGE SCALE GENOMIC DNA]</scope>
    <source>
        <strain evidence="2 4">GY080</strain>
    </source>
</reference>
<evidence type="ECO:0000313" key="1">
    <source>
        <dbReference type="EMBL" id="KZB81374.1"/>
    </source>
</evidence>
<evidence type="ECO:0000313" key="3">
    <source>
        <dbReference type="Proteomes" id="UP000076321"/>
    </source>
</evidence>
<dbReference type="Proteomes" id="UP000186883">
    <property type="component" value="Unassembled WGS sequence"/>
</dbReference>
<organism evidence="1 3">
    <name type="scientific">Amycolatopsis regifaucium</name>
    <dbReference type="NCBI Taxonomy" id="546365"/>
    <lineage>
        <taxon>Bacteria</taxon>
        <taxon>Bacillati</taxon>
        <taxon>Actinomycetota</taxon>
        <taxon>Actinomycetes</taxon>
        <taxon>Pseudonocardiales</taxon>
        <taxon>Pseudonocardiaceae</taxon>
        <taxon>Amycolatopsis</taxon>
    </lineage>
</organism>
<protein>
    <submittedName>
        <fullName evidence="1">Uncharacterized protein</fullName>
    </submittedName>
</protein>
<keyword evidence="4" id="KW-1185">Reference proteome</keyword>
<dbReference type="AlphaFoldDB" id="A0A154M9P1"/>
<evidence type="ECO:0000313" key="2">
    <source>
        <dbReference type="EMBL" id="OKA04638.1"/>
    </source>
</evidence>
<evidence type="ECO:0000313" key="4">
    <source>
        <dbReference type="Proteomes" id="UP000186883"/>
    </source>
</evidence>
<dbReference type="Proteomes" id="UP000076321">
    <property type="component" value="Unassembled WGS sequence"/>
</dbReference>